<sequence>MADEAGEEVLVVAEVVFLQSVEERPQLLAAEFLALVDELGDELDAVDEVDVVAEQLQREDGGLIAHVAVDHVGLDAQDAGLRDVLGAALPICRRHHSVLTHLTPAPLVELIYRPRDHSILSGERQ</sequence>
<reference evidence="1" key="1">
    <citation type="submission" date="2021-01" db="EMBL/GenBank/DDBJ databases">
        <authorList>
            <person name="Corre E."/>
            <person name="Pelletier E."/>
            <person name="Niang G."/>
            <person name="Scheremetjew M."/>
            <person name="Finn R."/>
            <person name="Kale V."/>
            <person name="Holt S."/>
            <person name="Cochrane G."/>
            <person name="Meng A."/>
            <person name="Brown T."/>
            <person name="Cohen L."/>
        </authorList>
    </citation>
    <scope>NUCLEOTIDE SEQUENCE</scope>
    <source>
        <strain evidence="1">CCMP3346</strain>
    </source>
</reference>
<dbReference type="EMBL" id="HBGB01023844">
    <property type="protein sequence ID" value="CAD9058722.1"/>
    <property type="molecule type" value="Transcribed_RNA"/>
</dbReference>
<gene>
    <name evidence="1" type="ORF">VBRA1451_LOCUS13792</name>
</gene>
<organism evidence="1">
    <name type="scientific">Vitrella brassicaformis</name>
    <dbReference type="NCBI Taxonomy" id="1169539"/>
    <lineage>
        <taxon>Eukaryota</taxon>
        <taxon>Sar</taxon>
        <taxon>Alveolata</taxon>
        <taxon>Colpodellida</taxon>
        <taxon>Vitrellaceae</taxon>
        <taxon>Vitrella</taxon>
    </lineage>
</organism>
<accession>A0A7S1K030</accession>
<evidence type="ECO:0000313" key="1">
    <source>
        <dbReference type="EMBL" id="CAD9058722.1"/>
    </source>
</evidence>
<name>A0A7S1K030_9ALVE</name>
<protein>
    <submittedName>
        <fullName evidence="1">Uncharacterized protein</fullName>
    </submittedName>
</protein>
<dbReference type="AlphaFoldDB" id="A0A7S1K030"/>
<proteinExistence type="predicted"/>